<accession>A0A328VFK2</accession>
<gene>
    <name evidence="2" type="ORF">A4R35_08705</name>
</gene>
<comment type="caution">
    <text evidence="2">The sequence shown here is derived from an EMBL/GenBank/DDBJ whole genome shotgun (WGS) entry which is preliminary data.</text>
</comment>
<dbReference type="PROSITE" id="PS51387">
    <property type="entry name" value="FAD_PCMH"/>
    <property type="match status" value="1"/>
</dbReference>
<reference evidence="2 3" key="1">
    <citation type="submission" date="2016-08" db="EMBL/GenBank/DDBJ databases">
        <title>Analysis of Carbohydrate Active Enzymes in Thermogemmatispora T81 Reveals Carbohydrate Degradation Ability.</title>
        <authorList>
            <person name="Tomazini A."/>
            <person name="Lal S."/>
            <person name="Stott M."/>
            <person name="Henrissat B."/>
            <person name="Polikarpov I."/>
            <person name="Sparling R."/>
            <person name="Levin D.B."/>
        </authorList>
    </citation>
    <scope>NUCLEOTIDE SEQUENCE [LARGE SCALE GENOMIC DNA]</scope>
    <source>
        <strain evidence="2 3">T81</strain>
    </source>
</reference>
<dbReference type="SMART" id="SM01092">
    <property type="entry name" value="CO_deh_flav_C"/>
    <property type="match status" value="1"/>
</dbReference>
<dbReference type="Pfam" id="PF00941">
    <property type="entry name" value="FAD_binding_5"/>
    <property type="match status" value="1"/>
</dbReference>
<dbReference type="SUPFAM" id="SSF55447">
    <property type="entry name" value="CO dehydrogenase flavoprotein C-terminal domain-like"/>
    <property type="match status" value="1"/>
</dbReference>
<dbReference type="Pfam" id="PF03450">
    <property type="entry name" value="CO_deh_flav_C"/>
    <property type="match status" value="1"/>
</dbReference>
<organism evidence="2 3">
    <name type="scientific">Thermogemmatispora tikiterensis</name>
    <dbReference type="NCBI Taxonomy" id="1825093"/>
    <lineage>
        <taxon>Bacteria</taxon>
        <taxon>Bacillati</taxon>
        <taxon>Chloroflexota</taxon>
        <taxon>Ktedonobacteria</taxon>
        <taxon>Thermogemmatisporales</taxon>
        <taxon>Thermogemmatisporaceae</taxon>
        <taxon>Thermogemmatispora</taxon>
    </lineage>
</organism>
<dbReference type="EMBL" id="MCIF01000002">
    <property type="protein sequence ID" value="RAQ95611.1"/>
    <property type="molecule type" value="Genomic_DNA"/>
</dbReference>
<dbReference type="Proteomes" id="UP000248706">
    <property type="component" value="Unassembled WGS sequence"/>
</dbReference>
<protein>
    <recommendedName>
        <fullName evidence="1">FAD-binding PCMH-type domain-containing protein</fullName>
    </recommendedName>
</protein>
<dbReference type="InterPro" id="IPR051312">
    <property type="entry name" value="Diverse_Substr_Oxidored"/>
</dbReference>
<dbReference type="PANTHER" id="PTHR42659">
    <property type="entry name" value="XANTHINE DEHYDROGENASE SUBUNIT C-RELATED"/>
    <property type="match status" value="1"/>
</dbReference>
<dbReference type="OrthoDB" id="150883at2"/>
<sequence>MLPNLLEYHWVEDVDDALILLSRPDIKTVPLAGGTYLLGQNDESIQAVVDLRDLGLAYISEDQRGIRIGSMTTLQSMAEAPLLKSFLGGLLAQAAQYSAPSPLIRNAATLGGTLALGASSQADLLTALAVVDAEVVLRSGQKTQVDLRGGTPERPGLALSGVTYKGKQERRVPYHRLLLERRPQELIIEVQIAPPGRGWGTALERVGRSAVDTALLTAAALVEVENGRYRNVRLALGGVNMEPQRLPTLERRLEGQPVQDLRLLATAVQAGLADFRPAADFRASPGYRRVCGANLAYRALEEAANIARWRDITSSEGRA</sequence>
<feature type="domain" description="FAD-binding PCMH-type" evidence="1">
    <location>
        <begin position="1"/>
        <end position="169"/>
    </location>
</feature>
<keyword evidence="3" id="KW-1185">Reference proteome</keyword>
<dbReference type="InterPro" id="IPR002346">
    <property type="entry name" value="Mopterin_DH_FAD-bd"/>
</dbReference>
<dbReference type="PANTHER" id="PTHR42659:SF9">
    <property type="entry name" value="XANTHINE DEHYDROGENASE FAD-BINDING SUBUNIT XDHB-RELATED"/>
    <property type="match status" value="1"/>
</dbReference>
<name>A0A328VFK2_9CHLR</name>
<dbReference type="Gene3D" id="3.30.390.50">
    <property type="entry name" value="CO dehydrogenase flavoprotein, C-terminal domain"/>
    <property type="match status" value="1"/>
</dbReference>
<dbReference type="InterPro" id="IPR016169">
    <property type="entry name" value="FAD-bd_PCMH_sub2"/>
</dbReference>
<dbReference type="GO" id="GO:0071949">
    <property type="term" value="F:FAD binding"/>
    <property type="evidence" value="ECO:0007669"/>
    <property type="project" value="InterPro"/>
</dbReference>
<dbReference type="Gene3D" id="3.30.465.10">
    <property type="match status" value="1"/>
</dbReference>
<dbReference type="SUPFAM" id="SSF56176">
    <property type="entry name" value="FAD-binding/transporter-associated domain-like"/>
    <property type="match status" value="1"/>
</dbReference>
<proteinExistence type="predicted"/>
<dbReference type="InterPro" id="IPR036318">
    <property type="entry name" value="FAD-bd_PCMH-like_sf"/>
</dbReference>
<dbReference type="RefSeq" id="WP_112428480.1">
    <property type="nucleotide sequence ID" value="NZ_MCIF01000002.1"/>
</dbReference>
<evidence type="ECO:0000313" key="2">
    <source>
        <dbReference type="EMBL" id="RAQ95611.1"/>
    </source>
</evidence>
<dbReference type="InterPro" id="IPR005107">
    <property type="entry name" value="CO_DH_flav_C"/>
</dbReference>
<evidence type="ECO:0000313" key="3">
    <source>
        <dbReference type="Proteomes" id="UP000248706"/>
    </source>
</evidence>
<evidence type="ECO:0000259" key="1">
    <source>
        <dbReference type="PROSITE" id="PS51387"/>
    </source>
</evidence>
<dbReference type="InterPro" id="IPR016166">
    <property type="entry name" value="FAD-bd_PCMH"/>
</dbReference>
<dbReference type="GO" id="GO:0016491">
    <property type="term" value="F:oxidoreductase activity"/>
    <property type="evidence" value="ECO:0007669"/>
    <property type="project" value="InterPro"/>
</dbReference>
<dbReference type="InterPro" id="IPR036683">
    <property type="entry name" value="CO_DH_flav_C_dom_sf"/>
</dbReference>
<dbReference type="AlphaFoldDB" id="A0A328VFK2"/>